<evidence type="ECO:0000256" key="5">
    <source>
        <dbReference type="ARBA" id="ARBA00022692"/>
    </source>
</evidence>
<evidence type="ECO:0000313" key="10">
    <source>
        <dbReference type="EMBL" id="OPJ59228.1"/>
    </source>
</evidence>
<accession>A0A1V4IGW7</accession>
<dbReference type="GO" id="GO:0016763">
    <property type="term" value="F:pentosyltransferase activity"/>
    <property type="evidence" value="ECO:0007669"/>
    <property type="project" value="TreeGrafter"/>
</dbReference>
<evidence type="ECO:0000256" key="6">
    <source>
        <dbReference type="ARBA" id="ARBA00022989"/>
    </source>
</evidence>
<dbReference type="Pfam" id="PF13231">
    <property type="entry name" value="PMT_2"/>
    <property type="match status" value="1"/>
</dbReference>
<feature type="transmembrane region" description="Helical" evidence="8">
    <location>
        <begin position="99"/>
        <end position="117"/>
    </location>
</feature>
<evidence type="ECO:0000256" key="4">
    <source>
        <dbReference type="ARBA" id="ARBA00022679"/>
    </source>
</evidence>
<dbReference type="PANTHER" id="PTHR33908:SF11">
    <property type="entry name" value="MEMBRANE PROTEIN"/>
    <property type="match status" value="1"/>
</dbReference>
<sequence>MFSIKKEDKWIKISLFAIIVLFFIVNLYAVLKYGNENYLGSFKKFDNDDVKYIRSAWELVDKGQLIYHRVDEPTVFIMPALPYALAFFVKIFGKFGGIIAFRIFQATLQAASMYLIFLIGRKVFNSRAAVLGCFLNLLYIAEYYTTTVILTEVLFKFLLLLLIFVSLYAIEERRLSYYTIGGVLWALGCLIRPVLAAYPAAILIIWIIKKYTIKDMMKFTMVTILTFSAVMSPWWIRNYAVFHRFIPLTLSSGNPFLQGTYVNYDQSVDHVPSKSGKTEIETNQNQINTGLYRLKTYAVKKPLKYVCWYTVGKSLRLWSGPFYWKKIFGINYVAAAIFHCFILVLGLAESIRLFINKNKQFVFLFIVIVLFDLIYIPYYTMDRYSYPIMPILFILSGYGIYEFIIRRVGIWKRNEF</sequence>
<gene>
    <name evidence="10" type="ORF">CLORY_33840</name>
</gene>
<feature type="transmembrane region" description="Helical" evidence="8">
    <location>
        <begin position="75"/>
        <end position="92"/>
    </location>
</feature>
<organism evidence="10 11">
    <name type="scientific">Clostridium oryzae</name>
    <dbReference type="NCBI Taxonomy" id="1450648"/>
    <lineage>
        <taxon>Bacteria</taxon>
        <taxon>Bacillati</taxon>
        <taxon>Bacillota</taxon>
        <taxon>Clostridia</taxon>
        <taxon>Eubacteriales</taxon>
        <taxon>Clostridiaceae</taxon>
        <taxon>Clostridium</taxon>
    </lineage>
</organism>
<comment type="subcellular location">
    <subcellularLocation>
        <location evidence="1">Cell membrane</location>
        <topology evidence="1">Multi-pass membrane protein</topology>
    </subcellularLocation>
</comment>
<evidence type="ECO:0000256" key="8">
    <source>
        <dbReference type="SAM" id="Phobius"/>
    </source>
</evidence>
<evidence type="ECO:0000259" key="9">
    <source>
        <dbReference type="Pfam" id="PF13231"/>
    </source>
</evidence>
<keyword evidence="5 8" id="KW-0812">Transmembrane</keyword>
<dbReference type="GO" id="GO:0009103">
    <property type="term" value="P:lipopolysaccharide biosynthetic process"/>
    <property type="evidence" value="ECO:0007669"/>
    <property type="project" value="UniProtKB-ARBA"/>
</dbReference>
<dbReference type="RefSeq" id="WP_079426663.1">
    <property type="nucleotide sequence ID" value="NZ_MZGV01000048.1"/>
</dbReference>
<dbReference type="EMBL" id="MZGV01000048">
    <property type="protein sequence ID" value="OPJ59228.1"/>
    <property type="molecule type" value="Genomic_DNA"/>
</dbReference>
<feature type="transmembrane region" description="Helical" evidence="8">
    <location>
        <begin position="360"/>
        <end position="378"/>
    </location>
</feature>
<feature type="transmembrane region" description="Helical" evidence="8">
    <location>
        <begin position="153"/>
        <end position="170"/>
    </location>
</feature>
<feature type="transmembrane region" description="Helical" evidence="8">
    <location>
        <begin position="12"/>
        <end position="31"/>
    </location>
</feature>
<keyword evidence="11" id="KW-1185">Reference proteome</keyword>
<feature type="domain" description="Glycosyltransferase RgtA/B/C/D-like" evidence="9">
    <location>
        <begin position="79"/>
        <end position="235"/>
    </location>
</feature>
<comment type="caution">
    <text evidence="10">The sequence shown here is derived from an EMBL/GenBank/DDBJ whole genome shotgun (WGS) entry which is preliminary data.</text>
</comment>
<feature type="transmembrane region" description="Helical" evidence="8">
    <location>
        <begin position="182"/>
        <end position="207"/>
    </location>
</feature>
<evidence type="ECO:0000256" key="2">
    <source>
        <dbReference type="ARBA" id="ARBA00022475"/>
    </source>
</evidence>
<keyword evidence="4" id="KW-0808">Transferase</keyword>
<dbReference type="GO" id="GO:0005886">
    <property type="term" value="C:plasma membrane"/>
    <property type="evidence" value="ECO:0007669"/>
    <property type="project" value="UniProtKB-SubCell"/>
</dbReference>
<keyword evidence="3" id="KW-0328">Glycosyltransferase</keyword>
<evidence type="ECO:0000256" key="1">
    <source>
        <dbReference type="ARBA" id="ARBA00004651"/>
    </source>
</evidence>
<feature type="transmembrane region" description="Helical" evidence="8">
    <location>
        <begin position="123"/>
        <end position="141"/>
    </location>
</feature>
<dbReference type="InterPro" id="IPR050297">
    <property type="entry name" value="LipidA_mod_glycosyltrf_83"/>
</dbReference>
<dbReference type="Proteomes" id="UP000190080">
    <property type="component" value="Unassembled WGS sequence"/>
</dbReference>
<protein>
    <recommendedName>
        <fullName evidence="9">Glycosyltransferase RgtA/B/C/D-like domain-containing protein</fullName>
    </recommendedName>
</protein>
<keyword evidence="2" id="KW-1003">Cell membrane</keyword>
<dbReference type="STRING" id="1450648.CLORY_33840"/>
<name>A0A1V4IGW7_9CLOT</name>
<dbReference type="InterPro" id="IPR038731">
    <property type="entry name" value="RgtA/B/C-like"/>
</dbReference>
<feature type="transmembrane region" description="Helical" evidence="8">
    <location>
        <begin position="219"/>
        <end position="236"/>
    </location>
</feature>
<keyword evidence="7 8" id="KW-0472">Membrane</keyword>
<dbReference type="AlphaFoldDB" id="A0A1V4IGW7"/>
<feature type="transmembrane region" description="Helical" evidence="8">
    <location>
        <begin position="327"/>
        <end position="348"/>
    </location>
</feature>
<keyword evidence="6 8" id="KW-1133">Transmembrane helix</keyword>
<evidence type="ECO:0000256" key="7">
    <source>
        <dbReference type="ARBA" id="ARBA00023136"/>
    </source>
</evidence>
<reference evidence="10 11" key="1">
    <citation type="submission" date="2017-03" db="EMBL/GenBank/DDBJ databases">
        <title>Genome sequence of Clostridium oryzae DSM 28571.</title>
        <authorList>
            <person name="Poehlein A."/>
            <person name="Daniel R."/>
        </authorList>
    </citation>
    <scope>NUCLEOTIDE SEQUENCE [LARGE SCALE GENOMIC DNA]</scope>
    <source>
        <strain evidence="10 11">DSM 28571</strain>
    </source>
</reference>
<evidence type="ECO:0000256" key="3">
    <source>
        <dbReference type="ARBA" id="ARBA00022676"/>
    </source>
</evidence>
<feature type="transmembrane region" description="Helical" evidence="8">
    <location>
        <begin position="384"/>
        <end position="404"/>
    </location>
</feature>
<proteinExistence type="predicted"/>
<dbReference type="PANTHER" id="PTHR33908">
    <property type="entry name" value="MANNOSYLTRANSFERASE YKCB-RELATED"/>
    <property type="match status" value="1"/>
</dbReference>
<evidence type="ECO:0000313" key="11">
    <source>
        <dbReference type="Proteomes" id="UP000190080"/>
    </source>
</evidence>
<dbReference type="OrthoDB" id="136232at2"/>